<evidence type="ECO:0000256" key="5">
    <source>
        <dbReference type="ARBA" id="ARBA00023080"/>
    </source>
</evidence>
<dbReference type="Gene3D" id="2.70.40.10">
    <property type="match status" value="1"/>
</dbReference>
<evidence type="ECO:0000256" key="3">
    <source>
        <dbReference type="ARBA" id="ARBA00022801"/>
    </source>
</evidence>
<comment type="similarity">
    <text evidence="1 7">Belongs to the dUTPase family.</text>
</comment>
<protein>
    <recommendedName>
        <fullName evidence="7">Deoxyuridine 5'-triphosphate nucleotidohydrolase</fullName>
        <shortName evidence="7">dUTPase</shortName>
        <ecNumber evidence="7">3.6.1.23</ecNumber>
    </recommendedName>
    <alternativeName>
        <fullName evidence="7">dUTP pyrophosphatase</fullName>
    </alternativeName>
</protein>
<gene>
    <name evidence="7" type="primary">dut</name>
    <name evidence="9" type="ORF">BIY23_03465</name>
</gene>
<dbReference type="SUPFAM" id="SSF51283">
    <property type="entry name" value="dUTPase-like"/>
    <property type="match status" value="1"/>
</dbReference>
<reference evidence="9 10" key="1">
    <citation type="submission" date="2016-09" db="EMBL/GenBank/DDBJ databases">
        <title>Genomic evidence for plant-parasitic nematodes as the earliest Wolbachia hosts.</title>
        <authorList>
            <person name="Brown A.M."/>
            <person name="Wasala S.K."/>
            <person name="Howe D.K."/>
            <person name="Peetz A.B."/>
            <person name="Zasada I.A."/>
            <person name="Denver D.R."/>
        </authorList>
    </citation>
    <scope>NUCLEOTIDE SEQUENCE [LARGE SCALE GENOMIC DNA]</scope>
    <source>
        <strain evidence="10">wPpe</strain>
    </source>
</reference>
<dbReference type="InterPro" id="IPR036157">
    <property type="entry name" value="dUTPase-like_sf"/>
</dbReference>
<feature type="binding site" evidence="7">
    <location>
        <begin position="87"/>
        <end position="89"/>
    </location>
    <ligand>
        <name>substrate</name>
    </ligand>
</feature>
<dbReference type="Proteomes" id="UP000175679">
    <property type="component" value="Unassembled WGS sequence"/>
</dbReference>
<comment type="function">
    <text evidence="7">This enzyme is involved in nucleotide metabolism: it produces dUMP, the immediate precursor of thymidine nucleotides and it decreases the intracellular concentration of dUTP so that uracil cannot be incorporated into DNA.</text>
</comment>
<comment type="caution">
    <text evidence="7">Lacks conserved residue(s) required for the propagation of feature annotation.</text>
</comment>
<accession>A0A1E7QJE2</accession>
<dbReference type="CDD" id="cd07557">
    <property type="entry name" value="trimeric_dUTPase"/>
    <property type="match status" value="1"/>
</dbReference>
<feature type="binding site" evidence="7">
    <location>
        <begin position="70"/>
        <end position="72"/>
    </location>
    <ligand>
        <name>substrate</name>
    </ligand>
</feature>
<dbReference type="PANTHER" id="PTHR11241:SF0">
    <property type="entry name" value="DEOXYURIDINE 5'-TRIPHOSPHATE NUCLEOTIDOHYDROLASE"/>
    <property type="match status" value="1"/>
</dbReference>
<dbReference type="GO" id="GO:0000287">
    <property type="term" value="F:magnesium ion binding"/>
    <property type="evidence" value="ECO:0007669"/>
    <property type="project" value="UniProtKB-UniRule"/>
</dbReference>
<dbReference type="UniPathway" id="UPA00610">
    <property type="reaction ID" value="UER00666"/>
</dbReference>
<evidence type="ECO:0000256" key="6">
    <source>
        <dbReference type="ARBA" id="ARBA00047686"/>
    </source>
</evidence>
<evidence type="ECO:0000259" key="8">
    <source>
        <dbReference type="Pfam" id="PF00692"/>
    </source>
</evidence>
<comment type="catalytic activity">
    <reaction evidence="6 7">
        <text>dUTP + H2O = dUMP + diphosphate + H(+)</text>
        <dbReference type="Rhea" id="RHEA:10248"/>
        <dbReference type="ChEBI" id="CHEBI:15377"/>
        <dbReference type="ChEBI" id="CHEBI:15378"/>
        <dbReference type="ChEBI" id="CHEBI:33019"/>
        <dbReference type="ChEBI" id="CHEBI:61555"/>
        <dbReference type="ChEBI" id="CHEBI:246422"/>
        <dbReference type="EC" id="3.6.1.23"/>
    </reaction>
</comment>
<dbReference type="NCBIfam" id="TIGR00576">
    <property type="entry name" value="dut"/>
    <property type="match status" value="1"/>
</dbReference>
<evidence type="ECO:0000256" key="7">
    <source>
        <dbReference type="HAMAP-Rule" id="MF_00116"/>
    </source>
</evidence>
<keyword evidence="4 7" id="KW-0460">Magnesium</keyword>
<keyword evidence="10" id="KW-1185">Reference proteome</keyword>
<dbReference type="FunFam" id="2.70.40.10:FF:000002">
    <property type="entry name" value="dUTP diphosphatase"/>
    <property type="match status" value="1"/>
</dbReference>
<feature type="domain" description="dUTPase-like" evidence="8">
    <location>
        <begin position="18"/>
        <end position="151"/>
    </location>
</feature>
<dbReference type="InterPro" id="IPR029054">
    <property type="entry name" value="dUTPase-like"/>
</dbReference>
<sequence length="152" mass="16721">MQEAIKIEIKQLPHGQDLPLPRYATAQSAGMDLYAAIENDLILEPLTRLLVPSGIMIAIPNGFEGQIRPRSGMAINHGITVLNSPGTIDSDYRGEIKVCLINLSDQQYKIKRKDRIAQIVITSVTKIDWNPSEQFTISTTNRNADGFGSSGN</sequence>
<dbReference type="RefSeq" id="WP_070065206.1">
    <property type="nucleotide sequence ID" value="NZ_MJMG01000008.1"/>
</dbReference>
<dbReference type="NCBIfam" id="NF001862">
    <property type="entry name" value="PRK00601.1"/>
    <property type="match status" value="1"/>
</dbReference>
<dbReference type="OrthoDB" id="9809956at2"/>
<keyword evidence="3 7" id="KW-0378">Hydrolase</keyword>
<dbReference type="AlphaFoldDB" id="A0A1E7QJE2"/>
<name>A0A1E7QJE2_WOLPI</name>
<dbReference type="EC" id="3.6.1.23" evidence="7"/>
<dbReference type="GO" id="GO:0046081">
    <property type="term" value="P:dUTP catabolic process"/>
    <property type="evidence" value="ECO:0007669"/>
    <property type="project" value="InterPro"/>
</dbReference>
<feature type="binding site" evidence="7">
    <location>
        <position position="83"/>
    </location>
    <ligand>
        <name>substrate</name>
    </ligand>
</feature>
<comment type="pathway">
    <text evidence="7">Pyrimidine metabolism; dUMP biosynthesis; dUMP from dCTP (dUTP route): step 2/2.</text>
</comment>
<organism evidence="9 10">
    <name type="scientific">Wolbachia pipientis</name>
    <dbReference type="NCBI Taxonomy" id="955"/>
    <lineage>
        <taxon>Bacteria</taxon>
        <taxon>Pseudomonadati</taxon>
        <taxon>Pseudomonadota</taxon>
        <taxon>Alphaproteobacteria</taxon>
        <taxon>Rickettsiales</taxon>
        <taxon>Anaplasmataceae</taxon>
        <taxon>Wolbachieae</taxon>
        <taxon>Wolbachia</taxon>
    </lineage>
</organism>
<evidence type="ECO:0000256" key="4">
    <source>
        <dbReference type="ARBA" id="ARBA00022842"/>
    </source>
</evidence>
<dbReference type="HAMAP" id="MF_00116">
    <property type="entry name" value="dUTPase_bact"/>
    <property type="match status" value="1"/>
</dbReference>
<comment type="caution">
    <text evidence="9">The sequence shown here is derived from an EMBL/GenBank/DDBJ whole genome shotgun (WGS) entry which is preliminary data.</text>
</comment>
<comment type="cofactor">
    <cofactor evidence="7">
        <name>Mg(2+)</name>
        <dbReference type="ChEBI" id="CHEBI:18420"/>
    </cofactor>
</comment>
<keyword evidence="2 7" id="KW-0479">Metal-binding</keyword>
<evidence type="ECO:0000256" key="1">
    <source>
        <dbReference type="ARBA" id="ARBA00006581"/>
    </source>
</evidence>
<dbReference type="InterPro" id="IPR033704">
    <property type="entry name" value="dUTPase_trimeric"/>
</dbReference>
<proteinExistence type="inferred from homology"/>
<evidence type="ECO:0000313" key="10">
    <source>
        <dbReference type="Proteomes" id="UP000175679"/>
    </source>
</evidence>
<dbReference type="InterPro" id="IPR008181">
    <property type="entry name" value="dUTPase"/>
</dbReference>
<dbReference type="GO" id="GO:0006226">
    <property type="term" value="P:dUMP biosynthetic process"/>
    <property type="evidence" value="ECO:0007669"/>
    <property type="project" value="UniProtKB-UniRule"/>
</dbReference>
<dbReference type="Pfam" id="PF00692">
    <property type="entry name" value="dUTPase"/>
    <property type="match status" value="1"/>
</dbReference>
<dbReference type="GO" id="GO:0004170">
    <property type="term" value="F:dUTP diphosphatase activity"/>
    <property type="evidence" value="ECO:0007669"/>
    <property type="project" value="UniProtKB-UniRule"/>
</dbReference>
<dbReference type="EMBL" id="MJMG01000008">
    <property type="protein sequence ID" value="OEY86588.1"/>
    <property type="molecule type" value="Genomic_DNA"/>
</dbReference>
<dbReference type="PANTHER" id="PTHR11241">
    <property type="entry name" value="DEOXYURIDINE 5'-TRIPHOSPHATE NUCLEOTIDOHYDROLASE"/>
    <property type="match status" value="1"/>
</dbReference>
<evidence type="ECO:0000256" key="2">
    <source>
        <dbReference type="ARBA" id="ARBA00022723"/>
    </source>
</evidence>
<keyword evidence="5 7" id="KW-0546">Nucleotide metabolism</keyword>
<evidence type="ECO:0000313" key="9">
    <source>
        <dbReference type="EMBL" id="OEY86588.1"/>
    </source>
</evidence>